<evidence type="ECO:0000313" key="1">
    <source>
        <dbReference type="EMBL" id="JAH77209.1"/>
    </source>
</evidence>
<reference evidence="1" key="1">
    <citation type="submission" date="2014-11" db="EMBL/GenBank/DDBJ databases">
        <authorList>
            <person name="Amaro Gonzalez C."/>
        </authorList>
    </citation>
    <scope>NUCLEOTIDE SEQUENCE</scope>
</reference>
<dbReference type="EMBL" id="GBXM01031368">
    <property type="protein sequence ID" value="JAH77209.1"/>
    <property type="molecule type" value="Transcribed_RNA"/>
</dbReference>
<reference evidence="1" key="2">
    <citation type="journal article" date="2015" name="Fish Shellfish Immunol.">
        <title>Early steps in the European eel (Anguilla anguilla)-Vibrio vulnificus interaction in the gills: Role of the RtxA13 toxin.</title>
        <authorList>
            <person name="Callol A."/>
            <person name="Pajuelo D."/>
            <person name="Ebbesson L."/>
            <person name="Teles M."/>
            <person name="MacKenzie S."/>
            <person name="Amaro C."/>
        </authorList>
    </citation>
    <scope>NUCLEOTIDE SEQUENCE</scope>
</reference>
<proteinExistence type="predicted"/>
<organism evidence="1">
    <name type="scientific">Anguilla anguilla</name>
    <name type="common">European freshwater eel</name>
    <name type="synonym">Muraena anguilla</name>
    <dbReference type="NCBI Taxonomy" id="7936"/>
    <lineage>
        <taxon>Eukaryota</taxon>
        <taxon>Metazoa</taxon>
        <taxon>Chordata</taxon>
        <taxon>Craniata</taxon>
        <taxon>Vertebrata</taxon>
        <taxon>Euteleostomi</taxon>
        <taxon>Actinopterygii</taxon>
        <taxon>Neopterygii</taxon>
        <taxon>Teleostei</taxon>
        <taxon>Anguilliformes</taxon>
        <taxon>Anguillidae</taxon>
        <taxon>Anguilla</taxon>
    </lineage>
</organism>
<dbReference type="AlphaFoldDB" id="A0A0E9VGE2"/>
<protein>
    <submittedName>
        <fullName evidence="1">Uncharacterized protein</fullName>
    </submittedName>
</protein>
<name>A0A0E9VGE2_ANGAN</name>
<accession>A0A0E9VGE2</accession>
<sequence length="43" mass="4965">MITAMLKHCSLDASSDFSLWPYVMHGSGDSYFIECSFPLFSWR</sequence>